<dbReference type="EMBL" id="BMJQ01000002">
    <property type="protein sequence ID" value="GGF07736.1"/>
    <property type="molecule type" value="Genomic_DNA"/>
</dbReference>
<reference evidence="1" key="2">
    <citation type="submission" date="2020-09" db="EMBL/GenBank/DDBJ databases">
        <authorList>
            <person name="Sun Q."/>
            <person name="Zhou Y."/>
        </authorList>
    </citation>
    <scope>NUCLEOTIDE SEQUENCE</scope>
    <source>
        <strain evidence="1">CGMCC 1.15725</strain>
    </source>
</reference>
<evidence type="ECO:0000313" key="2">
    <source>
        <dbReference type="Proteomes" id="UP000646365"/>
    </source>
</evidence>
<sequence>MKISSASTKAWPDYAGSVPGTILTRRRLFCVSAASCAVALLPLPRFSPLSGVEAATWVDLLLDGTKMLASTALSSIDFKKIMNWMMDAPLKEPDRTTYHDRWSFPVQFDDKYPLSALNNGKYFGVDNNPILTNENQYEAQSDLNHNEITGLTTQLKYGDGLLIDSSGRPKLPGYTGARRPAKKSDADELSALISNDPTVPSARQYGLAYVRDFCTCNGPMKGYALATANNPDPNDFAFKIYKA</sequence>
<evidence type="ECO:0000313" key="1">
    <source>
        <dbReference type="EMBL" id="GGF07736.1"/>
    </source>
</evidence>
<comment type="caution">
    <text evidence="1">The sequence shown here is derived from an EMBL/GenBank/DDBJ whole genome shotgun (WGS) entry which is preliminary data.</text>
</comment>
<protein>
    <submittedName>
        <fullName evidence="1">Uncharacterized protein</fullName>
    </submittedName>
</protein>
<keyword evidence="2" id="KW-1185">Reference proteome</keyword>
<dbReference type="Proteomes" id="UP000646365">
    <property type="component" value="Unassembled WGS sequence"/>
</dbReference>
<dbReference type="AlphaFoldDB" id="A0A8J3E136"/>
<dbReference type="RefSeq" id="WP_189043415.1">
    <property type="nucleotide sequence ID" value="NZ_BMJQ01000002.1"/>
</dbReference>
<reference evidence="1" key="1">
    <citation type="journal article" date="2014" name="Int. J. Syst. Evol. Microbiol.">
        <title>Complete genome sequence of Corynebacterium casei LMG S-19264T (=DSM 44701T), isolated from a smear-ripened cheese.</title>
        <authorList>
            <consortium name="US DOE Joint Genome Institute (JGI-PGF)"/>
            <person name="Walter F."/>
            <person name="Albersmeier A."/>
            <person name="Kalinowski J."/>
            <person name="Ruckert C."/>
        </authorList>
    </citation>
    <scope>NUCLEOTIDE SEQUENCE</scope>
    <source>
        <strain evidence="1">CGMCC 1.15725</strain>
    </source>
</reference>
<organism evidence="1 2">
    <name type="scientific">Aliidongia dinghuensis</name>
    <dbReference type="NCBI Taxonomy" id="1867774"/>
    <lineage>
        <taxon>Bacteria</taxon>
        <taxon>Pseudomonadati</taxon>
        <taxon>Pseudomonadota</taxon>
        <taxon>Alphaproteobacteria</taxon>
        <taxon>Rhodospirillales</taxon>
        <taxon>Dongiaceae</taxon>
        <taxon>Aliidongia</taxon>
    </lineage>
</organism>
<name>A0A8J3E136_9PROT</name>
<proteinExistence type="predicted"/>
<accession>A0A8J3E136</accession>
<gene>
    <name evidence="1" type="ORF">GCM10011611_11550</name>
</gene>